<feature type="domain" description="Core-binding (CB)" evidence="4">
    <location>
        <begin position="113"/>
        <end position="197"/>
    </location>
</feature>
<comment type="caution">
    <text evidence="5">The sequence shown here is derived from an EMBL/GenBank/DDBJ whole genome shotgun (WGS) entry which is preliminary data.</text>
</comment>
<evidence type="ECO:0000259" key="4">
    <source>
        <dbReference type="PROSITE" id="PS51900"/>
    </source>
</evidence>
<accession>A0A0A2SR22</accession>
<dbReference type="InterPro" id="IPR004107">
    <property type="entry name" value="Integrase_SAM-like_N"/>
</dbReference>
<evidence type="ECO:0000256" key="2">
    <source>
        <dbReference type="ARBA" id="ARBA00023125"/>
    </source>
</evidence>
<keyword evidence="2 3" id="KW-0238">DNA-binding</keyword>
<dbReference type="GO" id="GO:0003677">
    <property type="term" value="F:DNA binding"/>
    <property type="evidence" value="ECO:0007669"/>
    <property type="project" value="UniProtKB-UniRule"/>
</dbReference>
<dbReference type="PROSITE" id="PS51900">
    <property type="entry name" value="CB"/>
    <property type="match status" value="1"/>
</dbReference>
<dbReference type="RefSeq" id="WP_052117696.1">
    <property type="nucleotide sequence ID" value="NZ_JNCF01000102.1"/>
</dbReference>
<dbReference type="Pfam" id="PF02899">
    <property type="entry name" value="Phage_int_SAM_1"/>
    <property type="match status" value="1"/>
</dbReference>
<dbReference type="AlphaFoldDB" id="A0A0A2SR22"/>
<dbReference type="OrthoDB" id="9801717at2"/>
<evidence type="ECO:0000256" key="1">
    <source>
        <dbReference type="ARBA" id="ARBA00022908"/>
    </source>
</evidence>
<dbReference type="Proteomes" id="UP000054422">
    <property type="component" value="Unassembled WGS sequence"/>
</dbReference>
<protein>
    <recommendedName>
        <fullName evidence="4">Core-binding (CB) domain-containing protein</fullName>
    </recommendedName>
</protein>
<dbReference type="EMBL" id="JNCF01000102">
    <property type="protein sequence ID" value="KGP62166.1"/>
    <property type="molecule type" value="Genomic_DNA"/>
</dbReference>
<dbReference type="InterPro" id="IPR044068">
    <property type="entry name" value="CB"/>
</dbReference>
<proteinExistence type="predicted"/>
<keyword evidence="6" id="KW-1185">Reference proteome</keyword>
<name>A0A0A2SR22_9GAMM</name>
<sequence>MESTSKPTLDELIFAALSQLQALHYNGRSIRRYQATWNRLSDFAKQHEYKDKLTQGSILDFLDHYGIKSEEPVRLKLGWRKHAEYGLKILWQFARYGYFERIHTLIQKLHIPQDMKKALNEYVKYCDEKRHLSKYCINERIRQVGILLDFVTKQGIQTFEQIQPQHLSIFISSLWRFSNKTISRVVSDIRQFFNYLFLRDFITRDKFYVLQHIKFIVVSRLLCAIAEINFQFNSVLVQNYRT</sequence>
<organism evidence="5 6">
    <name type="scientific">Legionella norrlandica</name>
    <dbReference type="NCBI Taxonomy" id="1498499"/>
    <lineage>
        <taxon>Bacteria</taxon>
        <taxon>Pseudomonadati</taxon>
        <taxon>Pseudomonadota</taxon>
        <taxon>Gammaproteobacteria</taxon>
        <taxon>Legionellales</taxon>
        <taxon>Legionellaceae</taxon>
        <taxon>Legionella</taxon>
    </lineage>
</organism>
<gene>
    <name evidence="5" type="ORF">EP47_14205</name>
</gene>
<dbReference type="Gene3D" id="1.10.150.130">
    <property type="match status" value="1"/>
</dbReference>
<keyword evidence="1" id="KW-0229">DNA integration</keyword>
<dbReference type="GO" id="GO:0015074">
    <property type="term" value="P:DNA integration"/>
    <property type="evidence" value="ECO:0007669"/>
    <property type="project" value="UniProtKB-KW"/>
</dbReference>
<evidence type="ECO:0000313" key="5">
    <source>
        <dbReference type="EMBL" id="KGP62166.1"/>
    </source>
</evidence>
<dbReference type="InterPro" id="IPR010998">
    <property type="entry name" value="Integrase_recombinase_N"/>
</dbReference>
<evidence type="ECO:0000256" key="3">
    <source>
        <dbReference type="PROSITE-ProRule" id="PRU01248"/>
    </source>
</evidence>
<evidence type="ECO:0000313" key="6">
    <source>
        <dbReference type="Proteomes" id="UP000054422"/>
    </source>
</evidence>
<reference evidence="5 6" key="1">
    <citation type="submission" date="2014-05" db="EMBL/GenBank/DDBJ databases">
        <authorList>
            <person name="Rizzardi K."/>
            <person name="Winiecka-Krusnell J."/>
            <person name="Ramliden M."/>
            <person name="Alm E."/>
            <person name="Andersson S."/>
            <person name="Byfors S."/>
        </authorList>
    </citation>
    <scope>NUCLEOTIDE SEQUENCE [LARGE SCALE GENOMIC DNA]</scope>
    <source>
        <strain evidence="5 6">LEGN</strain>
    </source>
</reference>